<organism evidence="1 2">
    <name type="scientific">Marinomonas polaris DSM 16579</name>
    <dbReference type="NCBI Taxonomy" id="1122206"/>
    <lineage>
        <taxon>Bacteria</taxon>
        <taxon>Pseudomonadati</taxon>
        <taxon>Pseudomonadota</taxon>
        <taxon>Gammaproteobacteria</taxon>
        <taxon>Oceanospirillales</taxon>
        <taxon>Oceanospirillaceae</taxon>
        <taxon>Marinomonas</taxon>
    </lineage>
</organism>
<dbReference type="AlphaFoldDB" id="A0A1M5I334"/>
<evidence type="ECO:0000313" key="2">
    <source>
        <dbReference type="Proteomes" id="UP000184517"/>
    </source>
</evidence>
<accession>A0A1M5I334</accession>
<name>A0A1M5I334_9GAMM</name>
<gene>
    <name evidence="1" type="ORF">SAMN02745753_03494</name>
</gene>
<evidence type="ECO:0000313" key="1">
    <source>
        <dbReference type="EMBL" id="SHG22718.1"/>
    </source>
</evidence>
<proteinExistence type="predicted"/>
<sequence>MKLLKKMPIWAAALIILSLVFFAFKAIDYAQNRYTCYAKWADSTIESKYTIRGGCLIKHNKNWIPSEVYRVN</sequence>
<dbReference type="STRING" id="1122206.SAMN02745753_03494"/>
<dbReference type="EMBL" id="FQVF01000018">
    <property type="protein sequence ID" value="SHG22718.1"/>
    <property type="molecule type" value="Genomic_DNA"/>
</dbReference>
<keyword evidence="2" id="KW-1185">Reference proteome</keyword>
<dbReference type="Proteomes" id="UP000184517">
    <property type="component" value="Unassembled WGS sequence"/>
</dbReference>
<protein>
    <submittedName>
        <fullName evidence="1">Uncharacterized protein</fullName>
    </submittedName>
</protein>
<reference evidence="2" key="1">
    <citation type="submission" date="2016-11" db="EMBL/GenBank/DDBJ databases">
        <authorList>
            <person name="Varghese N."/>
            <person name="Submissions S."/>
        </authorList>
    </citation>
    <scope>NUCLEOTIDE SEQUENCE [LARGE SCALE GENOMIC DNA]</scope>
    <source>
        <strain evidence="2">DSM 16579</strain>
    </source>
</reference>
<dbReference type="RefSeq" id="WP_072840949.1">
    <property type="nucleotide sequence ID" value="NZ_FQVF01000018.1"/>
</dbReference>